<protein>
    <submittedName>
        <fullName evidence="2">Transposase</fullName>
    </submittedName>
</protein>
<dbReference type="Pfam" id="PF01610">
    <property type="entry name" value="DDE_Tnp_ISL3"/>
    <property type="match status" value="1"/>
</dbReference>
<dbReference type="AlphaFoldDB" id="A0A9D2QZR7"/>
<comment type="caution">
    <text evidence="2">The sequence shown here is derived from an EMBL/GenBank/DDBJ whole genome shotgun (WGS) entry which is preliminary data.</text>
</comment>
<dbReference type="Proteomes" id="UP000823851">
    <property type="component" value="Unassembled WGS sequence"/>
</dbReference>
<organism evidence="2 3">
    <name type="scientific">Candidatus Eisenbergiella stercorigallinarum</name>
    <dbReference type="NCBI Taxonomy" id="2838557"/>
    <lineage>
        <taxon>Bacteria</taxon>
        <taxon>Bacillati</taxon>
        <taxon>Bacillota</taxon>
        <taxon>Clostridia</taxon>
        <taxon>Lachnospirales</taxon>
        <taxon>Lachnospiraceae</taxon>
        <taxon>Eisenbergiella</taxon>
    </lineage>
</organism>
<evidence type="ECO:0000259" key="1">
    <source>
        <dbReference type="Pfam" id="PF01610"/>
    </source>
</evidence>
<name>A0A9D2QZR7_9FIRM</name>
<feature type="domain" description="Transposase IS204/IS1001/IS1096/IS1165 DDE" evidence="1">
    <location>
        <begin position="17"/>
        <end position="63"/>
    </location>
</feature>
<dbReference type="InterPro" id="IPR002560">
    <property type="entry name" value="Transposase_DDE"/>
</dbReference>
<accession>A0A9D2QZR7</accession>
<reference evidence="2" key="2">
    <citation type="submission" date="2021-04" db="EMBL/GenBank/DDBJ databases">
        <authorList>
            <person name="Gilroy R."/>
        </authorList>
    </citation>
    <scope>NUCLEOTIDE SEQUENCE</scope>
    <source>
        <strain evidence="2">ChiHjej8B7-25341</strain>
    </source>
</reference>
<dbReference type="EMBL" id="DWUW01000186">
    <property type="protein sequence ID" value="HJD31629.1"/>
    <property type="molecule type" value="Genomic_DNA"/>
</dbReference>
<evidence type="ECO:0000313" key="2">
    <source>
        <dbReference type="EMBL" id="HJD31629.1"/>
    </source>
</evidence>
<evidence type="ECO:0000313" key="3">
    <source>
        <dbReference type="Proteomes" id="UP000823851"/>
    </source>
</evidence>
<proteinExistence type="predicted"/>
<gene>
    <name evidence="2" type="ORF">H9912_06780</name>
</gene>
<reference evidence="2" key="1">
    <citation type="journal article" date="2021" name="PeerJ">
        <title>Extensive microbial diversity within the chicken gut microbiome revealed by metagenomics and culture.</title>
        <authorList>
            <person name="Gilroy R."/>
            <person name="Ravi A."/>
            <person name="Getino M."/>
            <person name="Pursley I."/>
            <person name="Horton D.L."/>
            <person name="Alikhan N.F."/>
            <person name="Baker D."/>
            <person name="Gharbi K."/>
            <person name="Hall N."/>
            <person name="Watson M."/>
            <person name="Adriaenssens E.M."/>
            <person name="Foster-Nyarko E."/>
            <person name="Jarju S."/>
            <person name="Secka A."/>
            <person name="Antonio M."/>
            <person name="Oren A."/>
            <person name="Chaudhuri R.R."/>
            <person name="La Ragione R."/>
            <person name="Hildebrand F."/>
            <person name="Pallen M.J."/>
        </authorList>
    </citation>
    <scope>NUCLEOTIDE SEQUENCE</scope>
    <source>
        <strain evidence="2">ChiHjej8B7-25341</strain>
    </source>
</reference>
<sequence>MGNEPGKLDGFLEKYGDGELAAFCNGIKKDIAPVKNAISHPESSGFVEGNNNKFKLLKRIVYGRSGLVNLGKKCKLAFMPQTDGFSLQSLL</sequence>